<keyword evidence="3" id="KW-0812">Transmembrane</keyword>
<keyword evidence="3" id="KW-1133">Transmembrane helix</keyword>
<feature type="transmembrane region" description="Helical" evidence="3">
    <location>
        <begin position="123"/>
        <end position="143"/>
    </location>
</feature>
<name>A0A8H5LLD3_9AGAR</name>
<feature type="transmembrane region" description="Helical" evidence="3">
    <location>
        <begin position="51"/>
        <end position="76"/>
    </location>
</feature>
<dbReference type="InterPro" id="IPR036259">
    <property type="entry name" value="MFS_trans_sf"/>
</dbReference>
<feature type="transmembrane region" description="Helical" evidence="3">
    <location>
        <begin position="858"/>
        <end position="878"/>
    </location>
</feature>
<feature type="transmembrane region" description="Helical" evidence="3">
    <location>
        <begin position="778"/>
        <end position="795"/>
    </location>
</feature>
<evidence type="ECO:0000256" key="2">
    <source>
        <dbReference type="ARBA" id="ARBA00006727"/>
    </source>
</evidence>
<sequence>MAMATHKLDGLQIVTTCIELIGVSVLSFCLSRRVPTRWRQWKSLSWGRTCVLLILADSWLFVFLSGLLTSGIGLWSKTTCTLAIYTCISFYAVSKVLIYAFLSEKAYIVWTGGNQIPRFDSKVYRLCALVLLGYVAIGVLMVLGRESTIRSDGVCVIGLKSFATIPLIVYDFSLNIFLTGMFLWPLWISNPISTRLRSVAKRTLYGATISLFSSAINIIVMLVLSGNELGWVCISSCISDVAVNSFAIFWVSSSSHSSEVVRDRFSLPTMDLSALTFVQGELNGASGADSHTPKNTRQSGIPVALAVPEEYYDYIPPEHRHIPLDFDVEKSLPLPEANDSLSIRNLETSQEVQSESQEVPPRTDPVVGLAEHEFPHPDRGRDLKHGVDDPAFLRCQWSLFQTTTIRSKSTAMTSVSTESIAENIRMSRLGSHQARFTTNTNLNDGTQSNEDGEQSLAAGISQHKPPTRTYQAMLLLAGSMMIFHVVGINQVFGIFQEFYTSPASNIKDGQGQDALVSLVGSIGAGLTWSGSIFMNPLMTRAKNIQLITFAGAVVMSAGLVLASFATRMWHLYLTQAILYGLGSSMYYFPLLSIAPTYFDRHRGFAMGFILAGSGIGGLVMALVLQFLLDHYGVQWALRILGIWNLVVAIPVSLVVKQRPGYGQSSQGSGAASRIRSTVNSTLLRKGTFWYQSFGAFLQAGGNVVPLYFMSSYTVSVLSLSRSRGSTFVSIFSGVNSLSRISMGILADYVGRQNTLIGGAFLSAVAVFALWYDAPEARFTVFVVMYGVYAGGYNALLPTTIAEIYGVENYHGVNGVLYFIRGLGSMFGAPIAGVILGTHSRSTASSMGSGFIKRRYNEVVIFDGMLLLAATFCVVYVRWLDARDKGGWRWKA</sequence>
<reference evidence="5 6" key="1">
    <citation type="journal article" date="2020" name="ISME J.">
        <title>Uncovering the hidden diversity of litter-decomposition mechanisms in mushroom-forming fungi.</title>
        <authorList>
            <person name="Floudas D."/>
            <person name="Bentzer J."/>
            <person name="Ahren D."/>
            <person name="Johansson T."/>
            <person name="Persson P."/>
            <person name="Tunlid A."/>
        </authorList>
    </citation>
    <scope>NUCLEOTIDE SEQUENCE [LARGE SCALE GENOMIC DNA]</scope>
    <source>
        <strain evidence="5 6">CBS 406.79</strain>
    </source>
</reference>
<feature type="transmembrane region" description="Helical" evidence="3">
    <location>
        <begin position="229"/>
        <end position="252"/>
    </location>
</feature>
<keyword evidence="3" id="KW-0472">Membrane</keyword>
<dbReference type="GO" id="GO:0016020">
    <property type="term" value="C:membrane"/>
    <property type="evidence" value="ECO:0007669"/>
    <property type="project" value="UniProtKB-SubCell"/>
</dbReference>
<feature type="transmembrane region" description="Helical" evidence="3">
    <location>
        <begin position="472"/>
        <end position="495"/>
    </location>
</feature>
<feature type="transmembrane region" description="Helical" evidence="3">
    <location>
        <begin position="515"/>
        <end position="534"/>
    </location>
</feature>
<feature type="transmembrane region" description="Helical" evidence="3">
    <location>
        <begin position="163"/>
        <end position="184"/>
    </location>
</feature>
<gene>
    <name evidence="5" type="ORF">D9757_012068</name>
</gene>
<dbReference type="SUPFAM" id="SSF103473">
    <property type="entry name" value="MFS general substrate transporter"/>
    <property type="match status" value="1"/>
</dbReference>
<feature type="domain" description="Major facilitator superfamily (MFS) profile" evidence="4">
    <location>
        <begin position="470"/>
        <end position="880"/>
    </location>
</feature>
<dbReference type="Gene3D" id="1.20.1250.20">
    <property type="entry name" value="MFS general substrate transporter like domains"/>
    <property type="match status" value="2"/>
</dbReference>
<dbReference type="Proteomes" id="UP000518752">
    <property type="component" value="Unassembled WGS sequence"/>
</dbReference>
<proteinExistence type="inferred from homology"/>
<feature type="transmembrane region" description="Helical" evidence="3">
    <location>
        <begin position="635"/>
        <end position="655"/>
    </location>
</feature>
<feature type="transmembrane region" description="Helical" evidence="3">
    <location>
        <begin position="82"/>
        <end position="102"/>
    </location>
</feature>
<feature type="transmembrane region" description="Helical" evidence="3">
    <location>
        <begin position="603"/>
        <end position="623"/>
    </location>
</feature>
<dbReference type="InterPro" id="IPR020846">
    <property type="entry name" value="MFS_dom"/>
</dbReference>
<dbReference type="PANTHER" id="PTHR11360:SF284">
    <property type="entry name" value="EG:103B4.3 PROTEIN-RELATED"/>
    <property type="match status" value="1"/>
</dbReference>
<dbReference type="InterPro" id="IPR011701">
    <property type="entry name" value="MFS"/>
</dbReference>
<feature type="transmembrane region" description="Helical" evidence="3">
    <location>
        <begin position="204"/>
        <end position="223"/>
    </location>
</feature>
<dbReference type="AlphaFoldDB" id="A0A8H5LLD3"/>
<dbReference type="PROSITE" id="PS50850">
    <property type="entry name" value="MFS"/>
    <property type="match status" value="1"/>
</dbReference>
<comment type="caution">
    <text evidence="5">The sequence shown here is derived from an EMBL/GenBank/DDBJ whole genome shotgun (WGS) entry which is preliminary data.</text>
</comment>
<protein>
    <recommendedName>
        <fullName evidence="4">Major facilitator superfamily (MFS) profile domain-containing protein</fullName>
    </recommendedName>
</protein>
<dbReference type="InterPro" id="IPR050327">
    <property type="entry name" value="Proton-linked_MCT"/>
</dbReference>
<evidence type="ECO:0000256" key="1">
    <source>
        <dbReference type="ARBA" id="ARBA00004141"/>
    </source>
</evidence>
<feature type="transmembrane region" description="Helical" evidence="3">
    <location>
        <begin position="546"/>
        <end position="565"/>
    </location>
</feature>
<dbReference type="Pfam" id="PF07690">
    <property type="entry name" value="MFS_1"/>
    <property type="match status" value="1"/>
</dbReference>
<feature type="transmembrane region" description="Helical" evidence="3">
    <location>
        <begin position="12"/>
        <end position="30"/>
    </location>
</feature>
<accession>A0A8H5LLD3</accession>
<dbReference type="GO" id="GO:0022857">
    <property type="term" value="F:transmembrane transporter activity"/>
    <property type="evidence" value="ECO:0007669"/>
    <property type="project" value="InterPro"/>
</dbReference>
<dbReference type="EMBL" id="JAACJN010000205">
    <property type="protein sequence ID" value="KAF5361536.1"/>
    <property type="molecule type" value="Genomic_DNA"/>
</dbReference>
<comment type="subcellular location">
    <subcellularLocation>
        <location evidence="1">Membrane</location>
        <topology evidence="1">Multi-pass membrane protein</topology>
    </subcellularLocation>
</comment>
<comment type="similarity">
    <text evidence="2">Belongs to the major facilitator superfamily. Monocarboxylate porter (TC 2.A.1.13) family.</text>
</comment>
<evidence type="ECO:0000256" key="3">
    <source>
        <dbReference type="SAM" id="Phobius"/>
    </source>
</evidence>
<evidence type="ECO:0000259" key="4">
    <source>
        <dbReference type="PROSITE" id="PS50850"/>
    </source>
</evidence>
<feature type="transmembrane region" description="Helical" evidence="3">
    <location>
        <begin position="571"/>
        <end position="591"/>
    </location>
</feature>
<dbReference type="PANTHER" id="PTHR11360">
    <property type="entry name" value="MONOCARBOXYLATE TRANSPORTER"/>
    <property type="match status" value="1"/>
</dbReference>
<dbReference type="OrthoDB" id="2213137at2759"/>
<feature type="transmembrane region" description="Helical" evidence="3">
    <location>
        <begin position="815"/>
        <end position="837"/>
    </location>
</feature>
<evidence type="ECO:0000313" key="6">
    <source>
        <dbReference type="Proteomes" id="UP000518752"/>
    </source>
</evidence>
<feature type="transmembrane region" description="Helical" evidence="3">
    <location>
        <begin position="752"/>
        <end position="771"/>
    </location>
</feature>
<evidence type="ECO:0000313" key="5">
    <source>
        <dbReference type="EMBL" id="KAF5361536.1"/>
    </source>
</evidence>
<keyword evidence="6" id="KW-1185">Reference proteome</keyword>
<organism evidence="5 6">
    <name type="scientific">Collybiopsis confluens</name>
    <dbReference type="NCBI Taxonomy" id="2823264"/>
    <lineage>
        <taxon>Eukaryota</taxon>
        <taxon>Fungi</taxon>
        <taxon>Dikarya</taxon>
        <taxon>Basidiomycota</taxon>
        <taxon>Agaricomycotina</taxon>
        <taxon>Agaricomycetes</taxon>
        <taxon>Agaricomycetidae</taxon>
        <taxon>Agaricales</taxon>
        <taxon>Marasmiineae</taxon>
        <taxon>Omphalotaceae</taxon>
        <taxon>Collybiopsis</taxon>
    </lineage>
</organism>